<reference evidence="1 2" key="1">
    <citation type="journal article" date="2023" name="J. Phycol.">
        <title>Chrysosporum ovalisporum is synonymous with the true-branching cyanobacterium Umezakia natans (Nostocales/Aphanizomenonaceae).</title>
        <authorList>
            <person name="McGregor G.B."/>
            <person name="Sendall B.C."/>
            <person name="Niiyama Y."/>
            <person name="Tuji A."/>
            <person name="Willis A."/>
        </authorList>
    </citation>
    <scope>NUCLEOTIDE SEQUENCE [LARGE SCALE GENOMIC DNA]</scope>
    <source>
        <strain evidence="1 2">FSS-43</strain>
    </source>
</reference>
<organism evidence="1 2">
    <name type="scientific">Umezakia ovalisporum FSS-43</name>
    <dbReference type="NCBI Taxonomy" id="2740520"/>
    <lineage>
        <taxon>Bacteria</taxon>
        <taxon>Bacillati</taxon>
        <taxon>Cyanobacteriota</taxon>
        <taxon>Cyanophyceae</taxon>
        <taxon>Nostocales</taxon>
        <taxon>Nodulariaceae</taxon>
        <taxon>Umezakia</taxon>
    </lineage>
</organism>
<dbReference type="RefSeq" id="WP_280656937.1">
    <property type="nucleotide sequence ID" value="NZ_JANQDO010000067.1"/>
</dbReference>
<accession>A0ABT6K3V0</accession>
<comment type="caution">
    <text evidence="1">The sequence shown here is derived from an EMBL/GenBank/DDBJ whole genome shotgun (WGS) entry which is preliminary data.</text>
</comment>
<dbReference type="Proteomes" id="UP001159371">
    <property type="component" value="Unassembled WGS sequence"/>
</dbReference>
<evidence type="ECO:0000313" key="2">
    <source>
        <dbReference type="Proteomes" id="UP001159371"/>
    </source>
</evidence>
<keyword evidence="2" id="KW-1185">Reference proteome</keyword>
<name>A0ABT6K3V0_9CYAN</name>
<gene>
    <name evidence="1" type="ORF">NWP19_09600</name>
</gene>
<proteinExistence type="predicted"/>
<evidence type="ECO:0000313" key="1">
    <source>
        <dbReference type="EMBL" id="MDH6057028.1"/>
    </source>
</evidence>
<dbReference type="EMBL" id="JANQDO010000067">
    <property type="protein sequence ID" value="MDH6057028.1"/>
    <property type="molecule type" value="Genomic_DNA"/>
</dbReference>
<protein>
    <submittedName>
        <fullName evidence="1">Uncharacterized protein</fullName>
    </submittedName>
</protein>
<sequence length="173" mass="19611">MPTKFHYEPTDSDNGSPIILKDIRLARSPHETELRVAWESISGEQPLGDDAAFFAVYLKGETTIQDESHPELQSVKGFAVHVLRRNDGTHNFRFKNNVLTIDPEAKVFYFKERDFDNKTKTFHPPRAIREHAAILAELTGAQSPYRDATGTCTDPNRCGHRNDSRFIRLASLG</sequence>